<evidence type="ECO:0000313" key="1">
    <source>
        <dbReference type="EMBL" id="OYR24994.1"/>
    </source>
</evidence>
<dbReference type="Pfam" id="PF10123">
    <property type="entry name" value="Mu-like_Pro"/>
    <property type="match status" value="1"/>
</dbReference>
<proteinExistence type="predicted"/>
<dbReference type="PIRSF" id="PIRSF016624">
    <property type="entry name" value="Mu_prophg_I"/>
    <property type="match status" value="1"/>
</dbReference>
<dbReference type="AlphaFoldDB" id="A0A256GCX6"/>
<evidence type="ECO:0000313" key="2">
    <source>
        <dbReference type="Proteomes" id="UP000216188"/>
    </source>
</evidence>
<reference evidence="1 2" key="1">
    <citation type="submission" date="2017-07" db="EMBL/GenBank/DDBJ databases">
        <title>Phylogenetic study on the rhizospheric bacterium Ochrobactrum sp. A44.</title>
        <authorList>
            <person name="Krzyzanowska D.M."/>
            <person name="Ossowicki A."/>
            <person name="Rajewska M."/>
            <person name="Maciag T."/>
            <person name="Kaczynski Z."/>
            <person name="Czerwicka M."/>
            <person name="Jafra S."/>
        </authorList>
    </citation>
    <scope>NUCLEOTIDE SEQUENCE [LARGE SCALE GENOMIC DNA]</scope>
    <source>
        <strain evidence="1 2">CCUG 30717</strain>
    </source>
</reference>
<gene>
    <name evidence="1" type="ORF">CEV34_5626</name>
</gene>
<protein>
    <submittedName>
        <fullName evidence="1">Mu-like prophage I family protein</fullName>
    </submittedName>
</protein>
<keyword evidence="2" id="KW-1185">Reference proteome</keyword>
<comment type="caution">
    <text evidence="1">The sequence shown here is derived from an EMBL/GenBank/DDBJ whole genome shotgun (WGS) entry which is preliminary data.</text>
</comment>
<accession>A0A256GCX6</accession>
<dbReference type="RefSeq" id="WP_235819057.1">
    <property type="nucleotide sequence ID" value="NZ_JBHEEM010000040.1"/>
</dbReference>
<name>A0A256GCX6_9HYPH</name>
<dbReference type="Proteomes" id="UP000216188">
    <property type="component" value="Unassembled WGS sequence"/>
</dbReference>
<dbReference type="InterPro" id="IPR012106">
    <property type="entry name" value="Phage_Mu_Gp1"/>
</dbReference>
<dbReference type="EMBL" id="NNRM01000023">
    <property type="protein sequence ID" value="OYR24994.1"/>
    <property type="molecule type" value="Genomic_DNA"/>
</dbReference>
<sequence>MKKRLTSLMMNLPAVDDVSVTAVPEWVHLMPAGTFSGADGRGPYVAGDLQQIVAQFRNAGRKLPIDINHSTDKLGTQGFESPALGWIVDMEAREDGIWGKVEWNARGNAAVSGREYGYLSPALFVTEGKPHRVLEIGRASLTNDPNLKLNSLHTANLTGEPDMEEELRKALGLPEDADAAAILAAVTEKTLHSATLAKVVETAGVNIDASGDQIVTSLQSRQSGDDAEKVELRKTVTDLQSKVTTLTNGAARDKAEAVVNRAVEDGKVVPALREHFISRHMKNAQEVEDEIKLLPSLHSATLRNYKPQESGDPALSPEDQQICELMGIDPAEFAKTKKSHKELF</sequence>
<organism evidence="1 2">
    <name type="scientific">Brucella pseudogrignonensis</name>
    <dbReference type="NCBI Taxonomy" id="419475"/>
    <lineage>
        <taxon>Bacteria</taxon>
        <taxon>Pseudomonadati</taxon>
        <taxon>Pseudomonadota</taxon>
        <taxon>Alphaproteobacteria</taxon>
        <taxon>Hyphomicrobiales</taxon>
        <taxon>Brucellaceae</taxon>
        <taxon>Brucella/Ochrobactrum group</taxon>
        <taxon>Brucella</taxon>
    </lineage>
</organism>